<gene>
    <name evidence="1" type="ORF">SCUD_LOCUS1663</name>
</gene>
<protein>
    <submittedName>
        <fullName evidence="1 3">Uncharacterized protein</fullName>
    </submittedName>
</protein>
<reference evidence="3" key="1">
    <citation type="submission" date="2016-06" db="UniProtKB">
        <authorList>
            <consortium name="WormBaseParasite"/>
        </authorList>
    </citation>
    <scope>IDENTIFICATION</scope>
</reference>
<dbReference type="AlphaFoldDB" id="A0A183JG42"/>
<evidence type="ECO:0000313" key="1">
    <source>
        <dbReference type="EMBL" id="VDO69071.1"/>
    </source>
</evidence>
<accession>A0A183JG42</accession>
<reference evidence="1 2" key="2">
    <citation type="submission" date="2018-11" db="EMBL/GenBank/DDBJ databases">
        <authorList>
            <consortium name="Pathogen Informatics"/>
        </authorList>
    </citation>
    <scope>NUCLEOTIDE SEQUENCE [LARGE SCALE GENOMIC DNA]</scope>
    <source>
        <strain evidence="1">Dakar</strain>
        <strain evidence="2">Dakar, Senegal</strain>
    </source>
</reference>
<name>A0A183JG42_9TREM</name>
<evidence type="ECO:0000313" key="3">
    <source>
        <dbReference type="WBParaSite" id="SCUD_0000166201-mRNA-1"/>
    </source>
</evidence>
<evidence type="ECO:0000313" key="2">
    <source>
        <dbReference type="Proteomes" id="UP000279833"/>
    </source>
</evidence>
<keyword evidence="2" id="KW-1185">Reference proteome</keyword>
<dbReference type="EMBL" id="UZAK01001397">
    <property type="protein sequence ID" value="VDO69071.1"/>
    <property type="molecule type" value="Genomic_DNA"/>
</dbReference>
<organism evidence="3">
    <name type="scientific">Schistosoma curassoni</name>
    <dbReference type="NCBI Taxonomy" id="6186"/>
    <lineage>
        <taxon>Eukaryota</taxon>
        <taxon>Metazoa</taxon>
        <taxon>Spiralia</taxon>
        <taxon>Lophotrochozoa</taxon>
        <taxon>Platyhelminthes</taxon>
        <taxon>Trematoda</taxon>
        <taxon>Digenea</taxon>
        <taxon>Strigeidida</taxon>
        <taxon>Schistosomatoidea</taxon>
        <taxon>Schistosomatidae</taxon>
        <taxon>Schistosoma</taxon>
    </lineage>
</organism>
<dbReference type="WBParaSite" id="SCUD_0000166201-mRNA-1">
    <property type="protein sequence ID" value="SCUD_0000166201-mRNA-1"/>
    <property type="gene ID" value="SCUD_0000166201"/>
</dbReference>
<proteinExistence type="predicted"/>
<dbReference type="Proteomes" id="UP000279833">
    <property type="component" value="Unassembled WGS sequence"/>
</dbReference>
<sequence length="33" mass="3876">MDDEYCLFTILLLFIILFCSDVTSQEVQKVYGK</sequence>